<dbReference type="RefSeq" id="WP_156422352.1">
    <property type="nucleotide sequence ID" value="NZ_BJOB01000014.1"/>
</dbReference>
<keyword evidence="2" id="KW-1185">Reference proteome</keyword>
<dbReference type="EMBL" id="JBCEWA010000004">
    <property type="protein sequence ID" value="MEL5987973.1"/>
    <property type="molecule type" value="Genomic_DNA"/>
</dbReference>
<dbReference type="Proteomes" id="UP001398420">
    <property type="component" value="Unassembled WGS sequence"/>
</dbReference>
<evidence type="ECO:0000313" key="1">
    <source>
        <dbReference type="EMBL" id="MEL5987973.1"/>
    </source>
</evidence>
<evidence type="ECO:0000313" key="2">
    <source>
        <dbReference type="Proteomes" id="UP001398420"/>
    </source>
</evidence>
<organism evidence="1 2">
    <name type="scientific">Kurthia gibsonii</name>
    <dbReference type="NCBI Taxonomy" id="33946"/>
    <lineage>
        <taxon>Bacteria</taxon>
        <taxon>Bacillati</taxon>
        <taxon>Bacillota</taxon>
        <taxon>Bacilli</taxon>
        <taxon>Bacillales</taxon>
        <taxon>Caryophanaceae</taxon>
        <taxon>Kurthia</taxon>
    </lineage>
</organism>
<reference evidence="1 2" key="1">
    <citation type="submission" date="2024-04" db="EMBL/GenBank/DDBJ databases">
        <authorList>
            <person name="Wu Y.S."/>
            <person name="Zhang L."/>
        </authorList>
    </citation>
    <scope>NUCLEOTIDE SEQUENCE [LARGE SCALE GENOMIC DNA]</scope>
    <source>
        <strain evidence="1 2">KG-01</strain>
    </source>
</reference>
<gene>
    <name evidence="1" type="ORF">AAF454_06040</name>
</gene>
<accession>A0ABU9LJI8</accession>
<sequence>MPKYSRQEKVKAERKKKREEGLTIFRYAADLFRFVDTIYRFFRMML</sequence>
<name>A0ABU9LJI8_9BACL</name>
<proteinExistence type="predicted"/>
<comment type="caution">
    <text evidence="1">The sequence shown here is derived from an EMBL/GenBank/DDBJ whole genome shotgun (WGS) entry which is preliminary data.</text>
</comment>
<protein>
    <submittedName>
        <fullName evidence="1">Uncharacterized protein</fullName>
    </submittedName>
</protein>
<dbReference type="GeneID" id="97822654"/>